<keyword evidence="1" id="KW-1133">Transmembrane helix</keyword>
<sequence>MPGSSREEGSIDLKGYRKEKTIDVSGEASLLLTAGSFVLFFVSAAAVLLENFEQPHLTQSTL</sequence>
<evidence type="ECO:0000313" key="3">
    <source>
        <dbReference type="Proteomes" id="UP000570823"/>
    </source>
</evidence>
<reference evidence="2 3" key="1">
    <citation type="submission" date="2020-06" db="EMBL/GenBank/DDBJ databases">
        <title>Methanofollis fontis sp. nov., a methanogen isolated from marine sediments near a cold seep at Four-Way Closure Ridge offshore southwestern Taiwan.</title>
        <authorList>
            <person name="Chen S.-C."/>
            <person name="Teng N.-H."/>
            <person name="Lin Y.-S."/>
            <person name="Lai M.-C."/>
            <person name="Chen H.-H."/>
            <person name="Wang C.-C."/>
        </authorList>
    </citation>
    <scope>NUCLEOTIDE SEQUENCE [LARGE SCALE GENOMIC DNA]</scope>
    <source>
        <strain evidence="2 3">DSM 2702</strain>
    </source>
</reference>
<keyword evidence="1" id="KW-0472">Membrane</keyword>
<evidence type="ECO:0000256" key="1">
    <source>
        <dbReference type="SAM" id="Phobius"/>
    </source>
</evidence>
<comment type="caution">
    <text evidence="2">The sequence shown here is derived from an EMBL/GenBank/DDBJ whole genome shotgun (WGS) entry which is preliminary data.</text>
</comment>
<gene>
    <name evidence="2" type="ORF">HWN36_06600</name>
</gene>
<name>A0A7K4HNY8_9EURY</name>
<proteinExistence type="predicted"/>
<organism evidence="2 3">
    <name type="scientific">Methanofollis tationis</name>
    <dbReference type="NCBI Taxonomy" id="81417"/>
    <lineage>
        <taxon>Archaea</taxon>
        <taxon>Methanobacteriati</taxon>
        <taxon>Methanobacteriota</taxon>
        <taxon>Stenosarchaea group</taxon>
        <taxon>Methanomicrobia</taxon>
        <taxon>Methanomicrobiales</taxon>
        <taxon>Methanomicrobiaceae</taxon>
        <taxon>Methanofollis</taxon>
    </lineage>
</organism>
<feature type="transmembrane region" description="Helical" evidence="1">
    <location>
        <begin position="28"/>
        <end position="49"/>
    </location>
</feature>
<protein>
    <submittedName>
        <fullName evidence="2">Uncharacterized protein</fullName>
    </submittedName>
</protein>
<dbReference type="AlphaFoldDB" id="A0A7K4HNY8"/>
<dbReference type="Proteomes" id="UP000570823">
    <property type="component" value="Unassembled WGS sequence"/>
</dbReference>
<evidence type="ECO:0000313" key="2">
    <source>
        <dbReference type="EMBL" id="NVO66984.1"/>
    </source>
</evidence>
<keyword evidence="3" id="KW-1185">Reference proteome</keyword>
<accession>A0A7K4HNY8</accession>
<dbReference type="EMBL" id="JABXWR010000001">
    <property type="protein sequence ID" value="NVO66984.1"/>
    <property type="molecule type" value="Genomic_DNA"/>
</dbReference>
<keyword evidence="1" id="KW-0812">Transmembrane</keyword>
<dbReference type="RefSeq" id="WP_176788622.1">
    <property type="nucleotide sequence ID" value="NZ_JABXWR010000001.1"/>
</dbReference>